<evidence type="ECO:0000313" key="4">
    <source>
        <dbReference type="Proteomes" id="UP000829194"/>
    </source>
</evidence>
<evidence type="ECO:0008006" key="5">
    <source>
        <dbReference type="Google" id="ProtNLM"/>
    </source>
</evidence>
<evidence type="ECO:0000256" key="2">
    <source>
        <dbReference type="SAM" id="SignalP"/>
    </source>
</evidence>
<evidence type="ECO:0000256" key="1">
    <source>
        <dbReference type="SAM" id="MobiDB-lite"/>
    </source>
</evidence>
<name>A0ABY3XBB8_9GAMM</name>
<dbReference type="Proteomes" id="UP000829194">
    <property type="component" value="Chromosome"/>
</dbReference>
<feature type="compositionally biased region" description="Low complexity" evidence="1">
    <location>
        <begin position="26"/>
        <end position="55"/>
    </location>
</feature>
<protein>
    <recommendedName>
        <fullName evidence="5">Lipoprotein</fullName>
    </recommendedName>
</protein>
<evidence type="ECO:0000313" key="3">
    <source>
        <dbReference type="EMBL" id="UNP28736.1"/>
    </source>
</evidence>
<keyword evidence="4" id="KW-1185">Reference proteome</keyword>
<keyword evidence="2" id="KW-0732">Signal</keyword>
<accession>A0ABY3XBB8</accession>
<sequence length="62" mass="5847">MKIDIRNALYVTAAVATLSLAACASKGETTDAPAASTAPPATDTAPADATTTPPSNGGGSGG</sequence>
<gene>
    <name evidence="3" type="ORF">MOV92_19980</name>
</gene>
<feature type="chain" id="PRO_5046446537" description="Lipoprotein" evidence="2">
    <location>
        <begin position="25"/>
        <end position="62"/>
    </location>
</feature>
<proteinExistence type="predicted"/>
<organism evidence="3 4">
    <name type="scientific">Lysobacter gummosus</name>
    <dbReference type="NCBI Taxonomy" id="262324"/>
    <lineage>
        <taxon>Bacteria</taxon>
        <taxon>Pseudomonadati</taxon>
        <taxon>Pseudomonadota</taxon>
        <taxon>Gammaproteobacteria</taxon>
        <taxon>Lysobacterales</taxon>
        <taxon>Lysobacteraceae</taxon>
        <taxon>Lysobacter</taxon>
    </lineage>
</organism>
<dbReference type="RefSeq" id="WP_057944296.1">
    <property type="nucleotide sequence ID" value="NZ_CP011131.1"/>
</dbReference>
<feature type="region of interest" description="Disordered" evidence="1">
    <location>
        <begin position="26"/>
        <end position="62"/>
    </location>
</feature>
<dbReference type="PROSITE" id="PS51257">
    <property type="entry name" value="PROKAR_LIPOPROTEIN"/>
    <property type="match status" value="1"/>
</dbReference>
<feature type="signal peptide" evidence="2">
    <location>
        <begin position="1"/>
        <end position="24"/>
    </location>
</feature>
<reference evidence="3 4" key="1">
    <citation type="submission" date="2022-03" db="EMBL/GenBank/DDBJ databases">
        <title>Complete genome sequence of Lysobacter capsici VKM B-2533 and Lysobacter gummosus 10.1.1, promising sources of lytic agents.</title>
        <authorList>
            <person name="Tarlachkov S.V."/>
            <person name="Kudryakova I.V."/>
            <person name="Afoshin A.S."/>
            <person name="Leontyevskaya E.A."/>
            <person name="Leontyevskaya N.V."/>
        </authorList>
    </citation>
    <scope>NUCLEOTIDE SEQUENCE [LARGE SCALE GENOMIC DNA]</scope>
    <source>
        <strain evidence="3 4">10.1.1</strain>
    </source>
</reference>
<dbReference type="EMBL" id="CP093547">
    <property type="protein sequence ID" value="UNP28736.1"/>
    <property type="molecule type" value="Genomic_DNA"/>
</dbReference>